<feature type="transmembrane region" description="Helical" evidence="11">
    <location>
        <begin position="416"/>
        <end position="437"/>
    </location>
</feature>
<organism evidence="12 13">
    <name type="scientific">Streptomyces antimycoticus</name>
    <dbReference type="NCBI Taxonomy" id="68175"/>
    <lineage>
        <taxon>Bacteria</taxon>
        <taxon>Bacillati</taxon>
        <taxon>Actinomycetota</taxon>
        <taxon>Actinomycetes</taxon>
        <taxon>Kitasatosporales</taxon>
        <taxon>Streptomycetaceae</taxon>
        <taxon>Streptomyces</taxon>
        <taxon>Streptomyces violaceusniger group</taxon>
    </lineage>
</organism>
<dbReference type="Pfam" id="PF00474">
    <property type="entry name" value="SSF"/>
    <property type="match status" value="1"/>
</dbReference>
<dbReference type="CDD" id="cd11480">
    <property type="entry name" value="SLC5sbd_u4"/>
    <property type="match status" value="1"/>
</dbReference>
<feature type="compositionally biased region" description="Gly residues" evidence="10">
    <location>
        <begin position="540"/>
        <end position="550"/>
    </location>
</feature>
<dbReference type="PANTHER" id="PTHR48086">
    <property type="entry name" value="SODIUM/PROLINE SYMPORTER-RELATED"/>
    <property type="match status" value="1"/>
</dbReference>
<comment type="subcellular location">
    <subcellularLocation>
        <location evidence="1">Cell membrane</location>
        <topology evidence="1">Multi-pass membrane protein</topology>
    </subcellularLocation>
</comment>
<dbReference type="GO" id="GO:0015293">
    <property type="term" value="F:symporter activity"/>
    <property type="evidence" value="ECO:0007669"/>
    <property type="project" value="UniProtKB-KW"/>
</dbReference>
<evidence type="ECO:0000256" key="5">
    <source>
        <dbReference type="ARBA" id="ARBA00022692"/>
    </source>
</evidence>
<keyword evidence="8 11" id="KW-0472">Membrane</keyword>
<feature type="transmembrane region" description="Helical" evidence="11">
    <location>
        <begin position="340"/>
        <end position="368"/>
    </location>
</feature>
<feature type="region of interest" description="Disordered" evidence="10">
    <location>
        <begin position="510"/>
        <end position="561"/>
    </location>
</feature>
<keyword evidence="5 11" id="KW-0812">Transmembrane</keyword>
<feature type="transmembrane region" description="Helical" evidence="11">
    <location>
        <begin position="188"/>
        <end position="206"/>
    </location>
</feature>
<feature type="transmembrane region" description="Helical" evidence="11">
    <location>
        <begin position="79"/>
        <end position="102"/>
    </location>
</feature>
<proteinExistence type="inferred from homology"/>
<evidence type="ECO:0000256" key="3">
    <source>
        <dbReference type="ARBA" id="ARBA00022448"/>
    </source>
</evidence>
<evidence type="ECO:0000313" key="13">
    <source>
        <dbReference type="Proteomes" id="UP000463951"/>
    </source>
</evidence>
<dbReference type="Gene3D" id="1.20.1730.10">
    <property type="entry name" value="Sodium/glucose cotransporter"/>
    <property type="match status" value="1"/>
</dbReference>
<sequence length="561" mass="57743">MSFLDPRTLAFVLFAGFMAISFLLCILAATGNDDPTEFYLGTGSLSPMQNGLAIAGDYISAATVLSTTGTIALAGFDGVLIASSTVLSILLFMLVLSGPLCGRGRFTLGDVLSERLSERPARIGTAVVVLVVVMPLLLVQLNGAGAMLAVLLGIPGSGAVTGCTVFIGSLMVCYAALGGMKGTGFIQILKTVLLLAAFVLLAALVLKRFSWNPFTLFDAAADASGYGDGFWQSGRQYGDSLSGRLDVISVQLTLAVGAACMPHLTMRLHPIRGMRAARAATTWAVGAVTTILGLIVIVGAGATAVVGARALRASDPTGSDSLLLLTLALDPAAQEAHRSLLFSVVACAVVATTLAAVAGLTLAAAASLAHDVLAKVVFKGRLSANRELAAARTAIVIVGVVAVVLAIVTQHWNRQVLISFTFAAAASALLPIVLYGTLWPGFTVNGLRWALYGGLLLTAVTMAFSPAISGNPLAVFPERDFHWFPLRNPGLITIPAGFLLGWLGSRTGRRARHAQDPTRGTCRTRCTPADPPGAAPGLLRGSGPGLGAPVGGHPLTGRAPA</sequence>
<evidence type="ECO:0000256" key="4">
    <source>
        <dbReference type="ARBA" id="ARBA00022475"/>
    </source>
</evidence>
<dbReference type="InterPro" id="IPR001734">
    <property type="entry name" value="Na/solute_symporter"/>
</dbReference>
<feature type="transmembrane region" description="Helical" evidence="11">
    <location>
        <begin position="449"/>
        <end position="468"/>
    </location>
</feature>
<evidence type="ECO:0000256" key="8">
    <source>
        <dbReference type="ARBA" id="ARBA00023136"/>
    </source>
</evidence>
<evidence type="ECO:0000256" key="11">
    <source>
        <dbReference type="SAM" id="Phobius"/>
    </source>
</evidence>
<protein>
    <submittedName>
        <fullName evidence="12">Cation acetate symporter</fullName>
    </submittedName>
</protein>
<dbReference type="PROSITE" id="PS50283">
    <property type="entry name" value="NA_SOLUT_SYMP_3"/>
    <property type="match status" value="1"/>
</dbReference>
<evidence type="ECO:0000256" key="1">
    <source>
        <dbReference type="ARBA" id="ARBA00004651"/>
    </source>
</evidence>
<evidence type="ECO:0000256" key="10">
    <source>
        <dbReference type="SAM" id="MobiDB-lite"/>
    </source>
</evidence>
<feature type="transmembrane region" description="Helical" evidence="11">
    <location>
        <begin position="9"/>
        <end position="30"/>
    </location>
</feature>
<keyword evidence="6" id="KW-0769">Symport</keyword>
<dbReference type="GO" id="GO:0006847">
    <property type="term" value="P:plasma membrane acetate transport"/>
    <property type="evidence" value="ECO:0007669"/>
    <property type="project" value="TreeGrafter"/>
</dbReference>
<dbReference type="PANTHER" id="PTHR48086:SF6">
    <property type="entry name" value="CATION_ACETATE SYMPORTER ACTP"/>
    <property type="match status" value="1"/>
</dbReference>
<evidence type="ECO:0000256" key="7">
    <source>
        <dbReference type="ARBA" id="ARBA00022989"/>
    </source>
</evidence>
<comment type="similarity">
    <text evidence="2 9">Belongs to the sodium:solute symporter (SSF) (TC 2.A.21) family.</text>
</comment>
<evidence type="ECO:0000256" key="2">
    <source>
        <dbReference type="ARBA" id="ARBA00006434"/>
    </source>
</evidence>
<feature type="transmembrane region" description="Helical" evidence="11">
    <location>
        <begin position="147"/>
        <end position="176"/>
    </location>
</feature>
<feature type="transmembrane region" description="Helical" evidence="11">
    <location>
        <begin position="389"/>
        <end position="410"/>
    </location>
</feature>
<dbReference type="AlphaFoldDB" id="A0A499UZF4"/>
<dbReference type="InterPro" id="IPR038377">
    <property type="entry name" value="Na/Glc_symporter_sf"/>
</dbReference>
<keyword evidence="3" id="KW-0813">Transport</keyword>
<dbReference type="InterPro" id="IPR050277">
    <property type="entry name" value="Sodium:Solute_Symporter"/>
</dbReference>
<dbReference type="GO" id="GO:0005886">
    <property type="term" value="C:plasma membrane"/>
    <property type="evidence" value="ECO:0007669"/>
    <property type="project" value="UniProtKB-SubCell"/>
</dbReference>
<dbReference type="Proteomes" id="UP000463951">
    <property type="component" value="Chromosome"/>
</dbReference>
<reference evidence="12 13" key="1">
    <citation type="journal article" date="2020" name="Int. J. Syst. Evol. Microbiol.">
        <title>Reclassification of Streptomyces castelarensis and Streptomyces sporoclivatus as later heterotypic synonyms of Streptomyces antimycoticus.</title>
        <authorList>
            <person name="Komaki H."/>
            <person name="Tamura T."/>
        </authorList>
    </citation>
    <scope>NUCLEOTIDE SEQUENCE [LARGE SCALE GENOMIC DNA]</scope>
    <source>
        <strain evidence="12 13">NBRC 100767</strain>
    </source>
</reference>
<name>A0A499UZF4_9ACTN</name>
<accession>A0A499UZF4</accession>
<keyword evidence="7 11" id="KW-1133">Transmembrane helix</keyword>
<keyword evidence="4" id="KW-1003">Cell membrane</keyword>
<dbReference type="EMBL" id="AP019620">
    <property type="protein sequence ID" value="BBJ46582.1"/>
    <property type="molecule type" value="Genomic_DNA"/>
</dbReference>
<dbReference type="GO" id="GO:0015123">
    <property type="term" value="F:acetate transmembrane transporter activity"/>
    <property type="evidence" value="ECO:0007669"/>
    <property type="project" value="TreeGrafter"/>
</dbReference>
<evidence type="ECO:0000256" key="9">
    <source>
        <dbReference type="RuleBase" id="RU362091"/>
    </source>
</evidence>
<feature type="transmembrane region" description="Helical" evidence="11">
    <location>
        <begin position="280"/>
        <end position="306"/>
    </location>
</feature>
<evidence type="ECO:0000313" key="12">
    <source>
        <dbReference type="EMBL" id="BBJ46582.1"/>
    </source>
</evidence>
<feature type="transmembrane region" description="Helical" evidence="11">
    <location>
        <begin position="488"/>
        <end position="505"/>
    </location>
</feature>
<evidence type="ECO:0000256" key="6">
    <source>
        <dbReference type="ARBA" id="ARBA00022847"/>
    </source>
</evidence>
<feature type="transmembrane region" description="Helical" evidence="11">
    <location>
        <begin position="123"/>
        <end position="141"/>
    </location>
</feature>
<gene>
    <name evidence="12" type="ORF">SSPO_093000</name>
</gene>
<feature type="compositionally biased region" description="Low complexity" evidence="10">
    <location>
        <begin position="518"/>
        <end position="528"/>
    </location>
</feature>